<dbReference type="GO" id="GO:0030246">
    <property type="term" value="F:carbohydrate binding"/>
    <property type="evidence" value="ECO:0007669"/>
    <property type="project" value="InterPro"/>
</dbReference>
<reference evidence="2" key="2">
    <citation type="submission" date="2021-04" db="EMBL/GenBank/DDBJ databases">
        <authorList>
            <person name="Gilroy R."/>
        </authorList>
    </citation>
    <scope>NUCLEOTIDE SEQUENCE</scope>
    <source>
        <strain evidence="2">23274</strain>
    </source>
</reference>
<proteinExistence type="predicted"/>
<organism evidence="2 3">
    <name type="scientific">Candidatus Odoribacter faecigallinarum</name>
    <dbReference type="NCBI Taxonomy" id="2838706"/>
    <lineage>
        <taxon>Bacteria</taxon>
        <taxon>Pseudomonadati</taxon>
        <taxon>Bacteroidota</taxon>
        <taxon>Bacteroidia</taxon>
        <taxon>Bacteroidales</taxon>
        <taxon>Odoribacteraceae</taxon>
        <taxon>Odoribacter</taxon>
    </lineage>
</organism>
<evidence type="ECO:0000259" key="1">
    <source>
        <dbReference type="Pfam" id="PF16011"/>
    </source>
</evidence>
<dbReference type="AlphaFoldDB" id="A0A9D2ACN3"/>
<dbReference type="InterPro" id="IPR010502">
    <property type="entry name" value="Carb-bd_dom_fam9"/>
</dbReference>
<dbReference type="GO" id="GO:0004553">
    <property type="term" value="F:hydrolase activity, hydrolyzing O-glycosyl compounds"/>
    <property type="evidence" value="ECO:0007669"/>
    <property type="project" value="InterPro"/>
</dbReference>
<feature type="non-terminal residue" evidence="2">
    <location>
        <position position="1"/>
    </location>
</feature>
<dbReference type="Proteomes" id="UP000824202">
    <property type="component" value="Unassembled WGS sequence"/>
</dbReference>
<sequence>SLFVHHLGKWSGLHARMNLYKCGDYLSTPHYLSWAPISTPQPDFHRPEYFQPVAFQE</sequence>
<gene>
    <name evidence="2" type="ORF">H9863_07655</name>
</gene>
<accession>A0A9D2ACN3</accession>
<dbReference type="GO" id="GO:0016052">
    <property type="term" value="P:carbohydrate catabolic process"/>
    <property type="evidence" value="ECO:0007669"/>
    <property type="project" value="InterPro"/>
</dbReference>
<dbReference type="Pfam" id="PF16011">
    <property type="entry name" value="CBM9_2"/>
    <property type="match status" value="1"/>
</dbReference>
<evidence type="ECO:0000313" key="3">
    <source>
        <dbReference type="Proteomes" id="UP000824202"/>
    </source>
</evidence>
<evidence type="ECO:0000313" key="2">
    <source>
        <dbReference type="EMBL" id="HIX03972.1"/>
    </source>
</evidence>
<dbReference type="Gene3D" id="2.60.40.1190">
    <property type="match status" value="1"/>
</dbReference>
<dbReference type="EMBL" id="DXFT01000147">
    <property type="protein sequence ID" value="HIX03972.1"/>
    <property type="molecule type" value="Genomic_DNA"/>
</dbReference>
<name>A0A9D2ACN3_9BACT</name>
<protein>
    <recommendedName>
        <fullName evidence="1">Carbohydrate-binding domain-containing protein</fullName>
    </recommendedName>
</protein>
<reference evidence="2" key="1">
    <citation type="journal article" date="2021" name="PeerJ">
        <title>Extensive microbial diversity within the chicken gut microbiome revealed by metagenomics and culture.</title>
        <authorList>
            <person name="Gilroy R."/>
            <person name="Ravi A."/>
            <person name="Getino M."/>
            <person name="Pursley I."/>
            <person name="Horton D.L."/>
            <person name="Alikhan N.F."/>
            <person name="Baker D."/>
            <person name="Gharbi K."/>
            <person name="Hall N."/>
            <person name="Watson M."/>
            <person name="Adriaenssens E.M."/>
            <person name="Foster-Nyarko E."/>
            <person name="Jarju S."/>
            <person name="Secka A."/>
            <person name="Antonio M."/>
            <person name="Oren A."/>
            <person name="Chaudhuri R.R."/>
            <person name="La Ragione R."/>
            <person name="Hildebrand F."/>
            <person name="Pallen M.J."/>
        </authorList>
    </citation>
    <scope>NUCLEOTIDE SEQUENCE</scope>
    <source>
        <strain evidence="2">23274</strain>
    </source>
</reference>
<comment type="caution">
    <text evidence="2">The sequence shown here is derived from an EMBL/GenBank/DDBJ whole genome shotgun (WGS) entry which is preliminary data.</text>
</comment>
<feature type="domain" description="Carbohydrate-binding" evidence="1">
    <location>
        <begin position="2"/>
        <end position="54"/>
    </location>
</feature>